<keyword evidence="2" id="KW-0472">Membrane</keyword>
<name>A0AAD8IHP6_9APIA</name>
<evidence type="ECO:0000313" key="5">
    <source>
        <dbReference type="Proteomes" id="UP001237642"/>
    </source>
</evidence>
<sequence length="130" mass="13234">MAAQCSFFLALIILSMVSLASSQLPVSVISAAPALLPFEPPLASPPALSPTLSPDMMPVFPSETAPSPSESTFPVIPSSPSPPNPDEMFAPGPLSPFSPSGLPESSAFSLSTVGLSSSAMLLLGYLVVFA</sequence>
<dbReference type="PANTHER" id="PTHR35725">
    <property type="entry name" value="CLASSICAL ARABINOGALACTAN PROTEIN 26"/>
    <property type="match status" value="1"/>
</dbReference>
<evidence type="ECO:0000256" key="3">
    <source>
        <dbReference type="SAM" id="SignalP"/>
    </source>
</evidence>
<dbReference type="AlphaFoldDB" id="A0AAD8IHP6"/>
<comment type="caution">
    <text evidence="4">The sequence shown here is derived from an EMBL/GenBank/DDBJ whole genome shotgun (WGS) entry which is preliminary data.</text>
</comment>
<feature type="signal peptide" evidence="3">
    <location>
        <begin position="1"/>
        <end position="22"/>
    </location>
</feature>
<dbReference type="InterPro" id="IPR039346">
    <property type="entry name" value="AGP25/26"/>
</dbReference>
<dbReference type="EMBL" id="JAUIZM010000005">
    <property type="protein sequence ID" value="KAK1385199.1"/>
    <property type="molecule type" value="Genomic_DNA"/>
</dbReference>
<organism evidence="4 5">
    <name type="scientific">Heracleum sosnowskyi</name>
    <dbReference type="NCBI Taxonomy" id="360622"/>
    <lineage>
        <taxon>Eukaryota</taxon>
        <taxon>Viridiplantae</taxon>
        <taxon>Streptophyta</taxon>
        <taxon>Embryophyta</taxon>
        <taxon>Tracheophyta</taxon>
        <taxon>Spermatophyta</taxon>
        <taxon>Magnoliopsida</taxon>
        <taxon>eudicotyledons</taxon>
        <taxon>Gunneridae</taxon>
        <taxon>Pentapetalae</taxon>
        <taxon>asterids</taxon>
        <taxon>campanulids</taxon>
        <taxon>Apiales</taxon>
        <taxon>Apiaceae</taxon>
        <taxon>Apioideae</taxon>
        <taxon>apioid superclade</taxon>
        <taxon>Tordylieae</taxon>
        <taxon>Tordyliinae</taxon>
        <taxon>Heracleum</taxon>
    </lineage>
</organism>
<protein>
    <submittedName>
        <fullName evidence="4">Classical arabinogalactan protein 26</fullName>
    </submittedName>
</protein>
<evidence type="ECO:0000256" key="2">
    <source>
        <dbReference type="SAM" id="Phobius"/>
    </source>
</evidence>
<dbReference type="Proteomes" id="UP001237642">
    <property type="component" value="Unassembled WGS sequence"/>
</dbReference>
<feature type="transmembrane region" description="Helical" evidence="2">
    <location>
        <begin position="107"/>
        <end position="128"/>
    </location>
</feature>
<keyword evidence="2" id="KW-0812">Transmembrane</keyword>
<reference evidence="4" key="2">
    <citation type="submission" date="2023-05" db="EMBL/GenBank/DDBJ databases">
        <authorList>
            <person name="Schelkunov M.I."/>
        </authorList>
    </citation>
    <scope>NUCLEOTIDE SEQUENCE</scope>
    <source>
        <strain evidence="4">Hsosn_3</strain>
        <tissue evidence="4">Leaf</tissue>
    </source>
</reference>
<proteinExistence type="predicted"/>
<keyword evidence="3" id="KW-0732">Signal</keyword>
<feature type="chain" id="PRO_5042061305" evidence="3">
    <location>
        <begin position="23"/>
        <end position="130"/>
    </location>
</feature>
<feature type="region of interest" description="Disordered" evidence="1">
    <location>
        <begin position="54"/>
        <end position="106"/>
    </location>
</feature>
<gene>
    <name evidence="4" type="ORF">POM88_022934</name>
</gene>
<dbReference type="PANTHER" id="PTHR35725:SF4">
    <property type="entry name" value="CLASSICAL ARABINOGALACTAN PROTEIN 26"/>
    <property type="match status" value="1"/>
</dbReference>
<evidence type="ECO:0000256" key="1">
    <source>
        <dbReference type="SAM" id="MobiDB-lite"/>
    </source>
</evidence>
<accession>A0AAD8IHP6</accession>
<feature type="compositionally biased region" description="Low complexity" evidence="1">
    <location>
        <begin position="54"/>
        <end position="74"/>
    </location>
</feature>
<reference evidence="4" key="1">
    <citation type="submission" date="2023-02" db="EMBL/GenBank/DDBJ databases">
        <title>Genome of toxic invasive species Heracleum sosnowskyi carries increased number of genes despite the absence of recent whole-genome duplications.</title>
        <authorList>
            <person name="Schelkunov M."/>
            <person name="Shtratnikova V."/>
            <person name="Makarenko M."/>
            <person name="Klepikova A."/>
            <person name="Omelchenko D."/>
            <person name="Novikova G."/>
            <person name="Obukhova E."/>
            <person name="Bogdanov V."/>
            <person name="Penin A."/>
            <person name="Logacheva M."/>
        </authorList>
    </citation>
    <scope>NUCLEOTIDE SEQUENCE</scope>
    <source>
        <strain evidence="4">Hsosn_3</strain>
        <tissue evidence="4">Leaf</tissue>
    </source>
</reference>
<keyword evidence="2" id="KW-1133">Transmembrane helix</keyword>
<keyword evidence="5" id="KW-1185">Reference proteome</keyword>
<evidence type="ECO:0000313" key="4">
    <source>
        <dbReference type="EMBL" id="KAK1385199.1"/>
    </source>
</evidence>
<feature type="compositionally biased region" description="Low complexity" evidence="1">
    <location>
        <begin position="91"/>
        <end position="106"/>
    </location>
</feature>